<evidence type="ECO:0000313" key="11">
    <source>
        <dbReference type="Proteomes" id="UP000249293"/>
    </source>
</evidence>
<reference evidence="9" key="2">
    <citation type="submission" date="2014-08" db="EMBL/GenBank/DDBJ databases">
        <title>Exploiting Issatchenkia orientalis SD108 for Succinic Acid Production.</title>
        <authorList>
            <person name="Xiao H."/>
            <person name="Shao Z."/>
            <person name="Jiang Y."/>
            <person name="Dole S."/>
            <person name="Zhao H."/>
        </authorList>
    </citation>
    <scope>NUCLEOTIDE SEQUENCE [LARGE SCALE GENOMIC DNA]</scope>
    <source>
        <strain evidence="9">SD108</strain>
    </source>
</reference>
<dbReference type="Proteomes" id="UP000249293">
    <property type="component" value="Chromosome 1"/>
</dbReference>
<accession>A0A099NTB7</accession>
<keyword evidence="11" id="KW-1185">Reference proteome</keyword>
<dbReference type="GO" id="GO:0006367">
    <property type="term" value="P:transcription initiation at RNA polymerase II promoter"/>
    <property type="evidence" value="ECO:0007669"/>
    <property type="project" value="InterPro"/>
</dbReference>
<feature type="region of interest" description="Disordered" evidence="7">
    <location>
        <begin position="54"/>
        <end position="88"/>
    </location>
</feature>
<feature type="coiled-coil region" evidence="6">
    <location>
        <begin position="120"/>
        <end position="147"/>
    </location>
</feature>
<evidence type="ECO:0000313" key="8">
    <source>
        <dbReference type="EMBL" id="AWU73647.1"/>
    </source>
</evidence>
<feature type="region of interest" description="Disordered" evidence="7">
    <location>
        <begin position="244"/>
        <end position="306"/>
    </location>
</feature>
<comment type="similarity">
    <text evidence="2">Belongs to the TFIIA subunit 1 family.</text>
</comment>
<evidence type="ECO:0000256" key="2">
    <source>
        <dbReference type="ARBA" id="ARBA00010059"/>
    </source>
</evidence>
<reference evidence="10" key="1">
    <citation type="journal article" date="2014" name="Microb. Cell Fact.">
        <title>Exploiting Issatchenkia orientalis SD108 for succinic acid production.</title>
        <authorList>
            <person name="Xiao H."/>
            <person name="Shao Z."/>
            <person name="Jiang Y."/>
            <person name="Dole S."/>
            <person name="Zhao H."/>
        </authorList>
    </citation>
    <scope>NUCLEOTIDE SEQUENCE [LARGE SCALE GENOMIC DNA]</scope>
    <source>
        <strain evidence="10">SD108</strain>
    </source>
</reference>
<feature type="compositionally biased region" description="Low complexity" evidence="7">
    <location>
        <begin position="266"/>
        <end position="277"/>
    </location>
</feature>
<feature type="compositionally biased region" description="Polar residues" evidence="7">
    <location>
        <begin position="219"/>
        <end position="231"/>
    </location>
</feature>
<feature type="compositionally biased region" description="Acidic residues" evidence="7">
    <location>
        <begin position="256"/>
        <end position="265"/>
    </location>
</feature>
<evidence type="ECO:0000256" key="3">
    <source>
        <dbReference type="ARBA" id="ARBA00023163"/>
    </source>
</evidence>
<proteinExistence type="inferred from homology"/>
<organism evidence="9 10">
    <name type="scientific">Pichia kudriavzevii</name>
    <name type="common">Yeast</name>
    <name type="synonym">Issatchenkia orientalis</name>
    <dbReference type="NCBI Taxonomy" id="4909"/>
    <lineage>
        <taxon>Eukaryota</taxon>
        <taxon>Fungi</taxon>
        <taxon>Dikarya</taxon>
        <taxon>Ascomycota</taxon>
        <taxon>Saccharomycotina</taxon>
        <taxon>Pichiomycetes</taxon>
        <taxon>Pichiales</taxon>
        <taxon>Pichiaceae</taxon>
        <taxon>Pichia</taxon>
    </lineage>
</organism>
<feature type="compositionally biased region" description="Polar residues" evidence="7">
    <location>
        <begin position="155"/>
        <end position="191"/>
    </location>
</feature>
<dbReference type="InterPro" id="IPR004855">
    <property type="entry name" value="TFIIA_asu/bsu"/>
</dbReference>
<keyword evidence="3" id="KW-0804">Transcription</keyword>
<evidence type="ECO:0000256" key="4">
    <source>
        <dbReference type="ARBA" id="ARBA00023242"/>
    </source>
</evidence>
<reference evidence="8 11" key="3">
    <citation type="submission" date="2018-06" db="EMBL/GenBank/DDBJ databases">
        <title>Population genomics shows no distinction between pathogenic Candida krusei and environmental Pichia kudriavzevii: One species, four names.</title>
        <authorList>
            <person name="Douglass A.P."/>
            <person name="Offei B."/>
            <person name="Braun-Galleani S."/>
            <person name="Coughlan A.Y."/>
            <person name="Martos A."/>
            <person name="Ortiz-Merino R.A."/>
            <person name="Byrne K.P."/>
            <person name="Wolfe K.H."/>
        </authorList>
    </citation>
    <scope>NUCLEOTIDE SEQUENCE [LARGE SCALE GENOMIC DNA]</scope>
    <source>
        <strain evidence="8 11">CBS573</strain>
    </source>
</reference>
<dbReference type="Pfam" id="PF03153">
    <property type="entry name" value="TFIIA"/>
    <property type="match status" value="2"/>
</dbReference>
<dbReference type="KEGG" id="pkz:C5L36_0A02500"/>
<feature type="region of interest" description="Disordered" evidence="7">
    <location>
        <begin position="154"/>
        <end position="231"/>
    </location>
</feature>
<dbReference type="CDD" id="cd07976">
    <property type="entry name" value="TFIIA_alpha_beta_like"/>
    <property type="match status" value="1"/>
</dbReference>
<evidence type="ECO:0000313" key="10">
    <source>
        <dbReference type="Proteomes" id="UP000029867"/>
    </source>
</evidence>
<keyword evidence="4" id="KW-0539">Nucleus</keyword>
<gene>
    <name evidence="8" type="ORF">C5L36_0A02500</name>
    <name evidence="9" type="ORF">JL09_g5015</name>
</gene>
<dbReference type="EMBL" id="JQFK01000305">
    <property type="protein sequence ID" value="KGK35835.1"/>
    <property type="molecule type" value="Genomic_DNA"/>
</dbReference>
<feature type="region of interest" description="Disordered" evidence="7">
    <location>
        <begin position="94"/>
        <end position="113"/>
    </location>
</feature>
<keyword evidence="6" id="KW-0175">Coiled coil</keyword>
<feature type="compositionally biased region" description="Acidic residues" evidence="7">
    <location>
        <begin position="278"/>
        <end position="299"/>
    </location>
</feature>
<evidence type="ECO:0000256" key="5">
    <source>
        <dbReference type="ARBA" id="ARBA00074154"/>
    </source>
</evidence>
<dbReference type="eggNOG" id="KOG2652">
    <property type="taxonomic scope" value="Eukaryota"/>
</dbReference>
<dbReference type="PANTHER" id="PTHR12694:SF8">
    <property type="entry name" value="TRANSCRIPTION INITIATION FACTOR IIA SUBUNIT 1"/>
    <property type="match status" value="1"/>
</dbReference>
<dbReference type="HOGENOM" id="CLU_030027_4_1_1"/>
<name>A0A099NTB7_PICKU</name>
<dbReference type="FunFam" id="1.10.287.100:FF:000001">
    <property type="entry name" value="Transcription initiation factor IIA subunit"/>
    <property type="match status" value="1"/>
</dbReference>
<dbReference type="Proteomes" id="UP000029867">
    <property type="component" value="Unassembled WGS sequence"/>
</dbReference>
<evidence type="ECO:0000256" key="1">
    <source>
        <dbReference type="ARBA" id="ARBA00004123"/>
    </source>
</evidence>
<feature type="compositionally biased region" description="Basic and acidic residues" evidence="7">
    <location>
        <begin position="194"/>
        <end position="207"/>
    </location>
</feature>
<dbReference type="AlphaFoldDB" id="A0A099NTB7"/>
<evidence type="ECO:0000313" key="9">
    <source>
        <dbReference type="EMBL" id="KGK35835.1"/>
    </source>
</evidence>
<dbReference type="VEuPathDB" id="FungiDB:C5L36_0A02500"/>
<protein>
    <recommendedName>
        <fullName evidence="5">Transcription initiation factor IIA large subunit</fullName>
    </recommendedName>
</protein>
<dbReference type="SUPFAM" id="SSF50784">
    <property type="entry name" value="Transcription factor IIA (TFIIA), beta-barrel domain"/>
    <property type="match status" value="1"/>
</dbReference>
<dbReference type="PANTHER" id="PTHR12694">
    <property type="entry name" value="TRANSCRIPTION INITIATION FACTOR IIA SUBUNIT 1"/>
    <property type="match status" value="1"/>
</dbReference>
<sequence length="353" mass="39198">MSNSACAELYANIIEEVIIESRQDFENAGIDEQTLQDLRNIWKQRLAAAKVAPLGWGDDDDDDDDDDDGKDLGVEQASEDISSAEIAPNMAVTVDNPGEQKNVPLPQSQQQQILQDAHQLQNFQELQQQQQQQQQQHQQQQQDLQLQKTTELDPQISNPQLPNLTNHTSLQPTQSHNQTFDMSFIGTQNNGDGIKTEENSSVKKEGGDESVPPFGFPTSLPTSNKNNLQDPTVTFSIRNNQLDGSFDFSAPKENANDSDSDDDLGSDLGADSDAINSDLDDSDDEDDDSNGEEDDEDGENGGANGDIEQNIMLCLYDRVQRVRNRWKCSLKDGLMNINGKDYVFQKATGDSEW</sequence>
<dbReference type="InterPro" id="IPR009088">
    <property type="entry name" value="TFIIA_b-brl"/>
</dbReference>
<dbReference type="SMART" id="SM01371">
    <property type="entry name" value="TFIIA"/>
    <property type="match status" value="1"/>
</dbReference>
<dbReference type="OrthoDB" id="6275927at2759"/>
<dbReference type="GO" id="GO:0005672">
    <property type="term" value="C:transcription factor TFIIA complex"/>
    <property type="evidence" value="ECO:0007669"/>
    <property type="project" value="InterPro"/>
</dbReference>
<evidence type="ECO:0000256" key="7">
    <source>
        <dbReference type="SAM" id="MobiDB-lite"/>
    </source>
</evidence>
<dbReference type="STRING" id="4909.A0A099NTB7"/>
<feature type="compositionally biased region" description="Acidic residues" evidence="7">
    <location>
        <begin position="57"/>
        <end position="69"/>
    </location>
</feature>
<evidence type="ECO:0000256" key="6">
    <source>
        <dbReference type="SAM" id="Coils"/>
    </source>
</evidence>
<dbReference type="Gene3D" id="2.30.18.10">
    <property type="entry name" value="Transcription factor IIA (TFIIA), beta-barrel domain"/>
    <property type="match status" value="1"/>
</dbReference>
<dbReference type="SUPFAM" id="SSF47396">
    <property type="entry name" value="Transcription factor IIA (TFIIA), alpha-helical domain"/>
    <property type="match status" value="1"/>
</dbReference>
<dbReference type="Gene3D" id="1.10.287.100">
    <property type="match status" value="1"/>
</dbReference>
<dbReference type="GeneID" id="40381357"/>
<dbReference type="EMBL" id="CP028773">
    <property type="protein sequence ID" value="AWU73647.1"/>
    <property type="molecule type" value="Genomic_DNA"/>
</dbReference>
<comment type="subcellular location">
    <subcellularLocation>
        <location evidence="1">Nucleus</location>
    </subcellularLocation>
</comment>
<dbReference type="RefSeq" id="XP_029319124.1">
    <property type="nucleotide sequence ID" value="XM_029463264.1"/>
</dbReference>